<keyword evidence="2" id="KW-1133">Transmembrane helix</keyword>
<comment type="caution">
    <text evidence="3">The sequence shown here is derived from an EMBL/GenBank/DDBJ whole genome shotgun (WGS) entry which is preliminary data.</text>
</comment>
<dbReference type="EMBL" id="JBHTBE010000002">
    <property type="protein sequence ID" value="MFC7269039.1"/>
    <property type="molecule type" value="Genomic_DNA"/>
</dbReference>
<feature type="region of interest" description="Disordered" evidence="1">
    <location>
        <begin position="90"/>
        <end position="114"/>
    </location>
</feature>
<feature type="transmembrane region" description="Helical" evidence="2">
    <location>
        <begin position="51"/>
        <end position="76"/>
    </location>
</feature>
<name>A0ABW2HCR3_9MICO</name>
<feature type="transmembrane region" description="Helical" evidence="2">
    <location>
        <begin position="20"/>
        <end position="39"/>
    </location>
</feature>
<proteinExistence type="predicted"/>
<gene>
    <name evidence="3" type="ORF">ACFQRL_08730</name>
</gene>
<keyword evidence="4" id="KW-1185">Reference proteome</keyword>
<keyword evidence="2" id="KW-0472">Membrane</keyword>
<evidence type="ECO:0000256" key="1">
    <source>
        <dbReference type="SAM" id="MobiDB-lite"/>
    </source>
</evidence>
<protein>
    <submittedName>
        <fullName evidence="3">Amino acid transporter</fullName>
    </submittedName>
</protein>
<dbReference type="RefSeq" id="WP_262873976.1">
    <property type="nucleotide sequence ID" value="NZ_BAABKW010000012.1"/>
</dbReference>
<reference evidence="4" key="1">
    <citation type="journal article" date="2019" name="Int. J. Syst. Evol. Microbiol.">
        <title>The Global Catalogue of Microorganisms (GCM) 10K type strain sequencing project: providing services to taxonomists for standard genome sequencing and annotation.</title>
        <authorList>
            <consortium name="The Broad Institute Genomics Platform"/>
            <consortium name="The Broad Institute Genome Sequencing Center for Infectious Disease"/>
            <person name="Wu L."/>
            <person name="Ma J."/>
        </authorList>
    </citation>
    <scope>NUCLEOTIDE SEQUENCE [LARGE SCALE GENOMIC DNA]</scope>
    <source>
        <strain evidence="4">CGMCC 1.15772</strain>
    </source>
</reference>
<dbReference type="Proteomes" id="UP001596507">
    <property type="component" value="Unassembled WGS sequence"/>
</dbReference>
<organism evidence="3 4">
    <name type="scientific">Microbacterium fluvii</name>
    <dbReference type="NCBI Taxonomy" id="415215"/>
    <lineage>
        <taxon>Bacteria</taxon>
        <taxon>Bacillati</taxon>
        <taxon>Actinomycetota</taxon>
        <taxon>Actinomycetes</taxon>
        <taxon>Micrococcales</taxon>
        <taxon>Microbacteriaceae</taxon>
        <taxon>Microbacterium</taxon>
    </lineage>
</organism>
<evidence type="ECO:0000313" key="3">
    <source>
        <dbReference type="EMBL" id="MFC7269039.1"/>
    </source>
</evidence>
<evidence type="ECO:0000256" key="2">
    <source>
        <dbReference type="SAM" id="Phobius"/>
    </source>
</evidence>
<keyword evidence="2" id="KW-0812">Transmembrane</keyword>
<evidence type="ECO:0000313" key="4">
    <source>
        <dbReference type="Proteomes" id="UP001596507"/>
    </source>
</evidence>
<accession>A0ABW2HCR3</accession>
<sequence length="114" mass="11949">MTDDKPTRRDLMKPAQLVGLAFVAALFAGIVTLVSMGFFQSRFDGQNMHALVVAGVVAGITFIVVLLGIALLLLAVDPADVQKTVDRPVLLDPEAGGEPKAKPEAGASGHTPER</sequence>